<sequence length="204" mass="23187">SPRPNTPIPTTTINMSSMLAAFQKLSPSKQLSFQASMNAALTPSTPVVTTTNTNTSSSLIFDITKERSTPASHSIRDVYGIHTYILELARNNQHIPFSLLTSKTTRRLFLESSTLKFITFYSSHRGSAPTKCHLLDISQFPAESDISIPEWHEAWARYLHFLQEHASPEIHTRWANHYDILRDHPDFTDNWTAILTFDIEQRAS</sequence>
<dbReference type="AlphaFoldDB" id="A0A9P7F0T4"/>
<dbReference type="EMBL" id="JABBWM010000050">
    <property type="protein sequence ID" value="KAG2101583.1"/>
    <property type="molecule type" value="Genomic_DNA"/>
</dbReference>
<dbReference type="Proteomes" id="UP000823399">
    <property type="component" value="Unassembled WGS sequence"/>
</dbReference>
<proteinExistence type="predicted"/>
<accession>A0A9P7F0T4</accession>
<dbReference type="GeneID" id="64692443"/>
<gene>
    <name evidence="1" type="ORF">F5147DRAFT_537482</name>
</gene>
<organism evidence="1 2">
    <name type="scientific">Suillus discolor</name>
    <dbReference type="NCBI Taxonomy" id="1912936"/>
    <lineage>
        <taxon>Eukaryota</taxon>
        <taxon>Fungi</taxon>
        <taxon>Dikarya</taxon>
        <taxon>Basidiomycota</taxon>
        <taxon>Agaricomycotina</taxon>
        <taxon>Agaricomycetes</taxon>
        <taxon>Agaricomycetidae</taxon>
        <taxon>Boletales</taxon>
        <taxon>Suillineae</taxon>
        <taxon>Suillaceae</taxon>
        <taxon>Suillus</taxon>
    </lineage>
</organism>
<feature type="non-terminal residue" evidence="1">
    <location>
        <position position="204"/>
    </location>
</feature>
<feature type="non-terminal residue" evidence="1">
    <location>
        <position position="1"/>
    </location>
</feature>
<evidence type="ECO:0000313" key="1">
    <source>
        <dbReference type="EMBL" id="KAG2101583.1"/>
    </source>
</evidence>
<protein>
    <submittedName>
        <fullName evidence="1">Uncharacterized protein</fullName>
    </submittedName>
</protein>
<dbReference type="OrthoDB" id="3018720at2759"/>
<reference evidence="1" key="1">
    <citation type="journal article" date="2020" name="New Phytol.">
        <title>Comparative genomics reveals dynamic genome evolution in host specialist ectomycorrhizal fungi.</title>
        <authorList>
            <person name="Lofgren L.A."/>
            <person name="Nguyen N.H."/>
            <person name="Vilgalys R."/>
            <person name="Ruytinx J."/>
            <person name="Liao H.L."/>
            <person name="Branco S."/>
            <person name="Kuo A."/>
            <person name="LaButti K."/>
            <person name="Lipzen A."/>
            <person name="Andreopoulos W."/>
            <person name="Pangilinan J."/>
            <person name="Riley R."/>
            <person name="Hundley H."/>
            <person name="Na H."/>
            <person name="Barry K."/>
            <person name="Grigoriev I.V."/>
            <person name="Stajich J.E."/>
            <person name="Kennedy P.G."/>
        </authorList>
    </citation>
    <scope>NUCLEOTIDE SEQUENCE</scope>
    <source>
        <strain evidence="1">FC423</strain>
    </source>
</reference>
<evidence type="ECO:0000313" key="2">
    <source>
        <dbReference type="Proteomes" id="UP000823399"/>
    </source>
</evidence>
<comment type="caution">
    <text evidence="1">The sequence shown here is derived from an EMBL/GenBank/DDBJ whole genome shotgun (WGS) entry which is preliminary data.</text>
</comment>
<keyword evidence="2" id="KW-1185">Reference proteome</keyword>
<dbReference type="RefSeq" id="XP_041289910.1">
    <property type="nucleotide sequence ID" value="XM_041430184.1"/>
</dbReference>
<name>A0A9P7F0T4_9AGAM</name>